<evidence type="ECO:0000313" key="2">
    <source>
        <dbReference type="Proteomes" id="UP000501690"/>
    </source>
</evidence>
<name>A0A4D6M0C2_VIGUN</name>
<gene>
    <name evidence="1" type="ORF">DEO72_LG5g1742</name>
</gene>
<protein>
    <submittedName>
        <fullName evidence="1">Uncharacterized protein</fullName>
    </submittedName>
</protein>
<proteinExistence type="predicted"/>
<reference evidence="1 2" key="1">
    <citation type="submission" date="2019-04" db="EMBL/GenBank/DDBJ databases">
        <title>An improved genome assembly and genetic linkage map for asparagus bean, Vigna unguiculata ssp. sesquipedialis.</title>
        <authorList>
            <person name="Xia Q."/>
            <person name="Zhang R."/>
            <person name="Dong Y."/>
        </authorList>
    </citation>
    <scope>NUCLEOTIDE SEQUENCE [LARGE SCALE GENOMIC DNA]</scope>
    <source>
        <tissue evidence="1">Leaf</tissue>
    </source>
</reference>
<dbReference type="EMBL" id="CP039349">
    <property type="protein sequence ID" value="QCD93666.1"/>
    <property type="molecule type" value="Genomic_DNA"/>
</dbReference>
<organism evidence="1 2">
    <name type="scientific">Vigna unguiculata</name>
    <name type="common">Cowpea</name>
    <dbReference type="NCBI Taxonomy" id="3917"/>
    <lineage>
        <taxon>Eukaryota</taxon>
        <taxon>Viridiplantae</taxon>
        <taxon>Streptophyta</taxon>
        <taxon>Embryophyta</taxon>
        <taxon>Tracheophyta</taxon>
        <taxon>Spermatophyta</taxon>
        <taxon>Magnoliopsida</taxon>
        <taxon>eudicotyledons</taxon>
        <taxon>Gunneridae</taxon>
        <taxon>Pentapetalae</taxon>
        <taxon>rosids</taxon>
        <taxon>fabids</taxon>
        <taxon>Fabales</taxon>
        <taxon>Fabaceae</taxon>
        <taxon>Papilionoideae</taxon>
        <taxon>50 kb inversion clade</taxon>
        <taxon>NPAAA clade</taxon>
        <taxon>indigoferoid/millettioid clade</taxon>
        <taxon>Phaseoleae</taxon>
        <taxon>Vigna</taxon>
    </lineage>
</organism>
<evidence type="ECO:0000313" key="1">
    <source>
        <dbReference type="EMBL" id="QCD93666.1"/>
    </source>
</evidence>
<dbReference type="AlphaFoldDB" id="A0A4D6M0C2"/>
<sequence>MRVRTAASQLKVRQWDSRIWCVLELQWLLVREMVVCGCRFPQGAGARRDLLQLDGVVADLWCASFLVRGGGSVKDSHVQQLEWMTVVASYVGTWKMRCGEDGSCEWRMLRGDGVARTGA</sequence>
<dbReference type="Proteomes" id="UP000501690">
    <property type="component" value="Linkage Group LG5"/>
</dbReference>
<accession>A0A4D6M0C2</accession>
<keyword evidence="2" id="KW-1185">Reference proteome</keyword>